<dbReference type="EMBL" id="JYDL01000110">
    <property type="protein sequence ID" value="KRX16269.1"/>
    <property type="molecule type" value="Genomic_DNA"/>
</dbReference>
<organism evidence="1 2">
    <name type="scientific">Trichinella nelsoni</name>
    <dbReference type="NCBI Taxonomy" id="6336"/>
    <lineage>
        <taxon>Eukaryota</taxon>
        <taxon>Metazoa</taxon>
        <taxon>Ecdysozoa</taxon>
        <taxon>Nematoda</taxon>
        <taxon>Enoplea</taxon>
        <taxon>Dorylaimia</taxon>
        <taxon>Trichinellida</taxon>
        <taxon>Trichinellidae</taxon>
        <taxon>Trichinella</taxon>
    </lineage>
</organism>
<comment type="caution">
    <text evidence="1">The sequence shown here is derived from an EMBL/GenBank/DDBJ whole genome shotgun (WGS) entry which is preliminary data.</text>
</comment>
<evidence type="ECO:0000313" key="2">
    <source>
        <dbReference type="Proteomes" id="UP000054630"/>
    </source>
</evidence>
<accession>A0A0V0RP76</accession>
<dbReference type="AlphaFoldDB" id="A0A0V0RP76"/>
<dbReference type="Proteomes" id="UP000054630">
    <property type="component" value="Unassembled WGS sequence"/>
</dbReference>
<keyword evidence="2" id="KW-1185">Reference proteome</keyword>
<proteinExistence type="predicted"/>
<name>A0A0V0RP76_9BILA</name>
<evidence type="ECO:0000313" key="1">
    <source>
        <dbReference type="EMBL" id="KRX16269.1"/>
    </source>
</evidence>
<gene>
    <name evidence="1" type="ORF">T07_6369</name>
</gene>
<reference evidence="1 2" key="1">
    <citation type="submission" date="2015-01" db="EMBL/GenBank/DDBJ databases">
        <title>Evolution of Trichinella species and genotypes.</title>
        <authorList>
            <person name="Korhonen P.K."/>
            <person name="Edoardo P."/>
            <person name="Giuseppe L.R."/>
            <person name="Gasser R.B."/>
        </authorList>
    </citation>
    <scope>NUCLEOTIDE SEQUENCE [LARGE SCALE GENOMIC DNA]</scope>
    <source>
        <strain evidence="1">ISS37</strain>
    </source>
</reference>
<protein>
    <submittedName>
        <fullName evidence="1">Uncharacterized protein</fullName>
    </submittedName>
</protein>
<sequence>MVSSNIRMEDVLKGRLTSVIIFIQNEADSCDELYLISKHTARQ</sequence>